<gene>
    <name evidence="2" type="ORF">PSTG_16185</name>
</gene>
<evidence type="ECO:0000256" key="1">
    <source>
        <dbReference type="SAM" id="MobiDB-lite"/>
    </source>
</evidence>
<dbReference type="STRING" id="1165861.A0A0L0UTG7"/>
<protein>
    <submittedName>
        <fullName evidence="2">Uncharacterized protein</fullName>
    </submittedName>
</protein>
<dbReference type="Proteomes" id="UP000054564">
    <property type="component" value="Unassembled WGS sequence"/>
</dbReference>
<reference evidence="3" key="1">
    <citation type="submission" date="2014-03" db="EMBL/GenBank/DDBJ databases">
        <title>The Genome Sequence of Puccinia striiformis f. sp. tritici PST-78.</title>
        <authorList>
            <consortium name="The Broad Institute Genome Sequencing Platform"/>
            <person name="Cuomo C."/>
            <person name="Hulbert S."/>
            <person name="Chen X."/>
            <person name="Walker B."/>
            <person name="Young S.K."/>
            <person name="Zeng Q."/>
            <person name="Gargeya S."/>
            <person name="Fitzgerald M."/>
            <person name="Haas B."/>
            <person name="Abouelleil A."/>
            <person name="Alvarado L."/>
            <person name="Arachchi H.M."/>
            <person name="Berlin A.M."/>
            <person name="Chapman S.B."/>
            <person name="Goldberg J."/>
            <person name="Griggs A."/>
            <person name="Gujja S."/>
            <person name="Hansen M."/>
            <person name="Howarth C."/>
            <person name="Imamovic A."/>
            <person name="Larimer J."/>
            <person name="McCowan C."/>
            <person name="Montmayeur A."/>
            <person name="Murphy C."/>
            <person name="Neiman D."/>
            <person name="Pearson M."/>
            <person name="Priest M."/>
            <person name="Roberts A."/>
            <person name="Saif S."/>
            <person name="Shea T."/>
            <person name="Sisk P."/>
            <person name="Sykes S."/>
            <person name="Wortman J."/>
            <person name="Nusbaum C."/>
            <person name="Birren B."/>
        </authorList>
    </citation>
    <scope>NUCLEOTIDE SEQUENCE [LARGE SCALE GENOMIC DNA]</scope>
    <source>
        <strain evidence="3">race PST-78</strain>
    </source>
</reference>
<organism evidence="2 3">
    <name type="scientific">Puccinia striiformis f. sp. tritici PST-78</name>
    <dbReference type="NCBI Taxonomy" id="1165861"/>
    <lineage>
        <taxon>Eukaryota</taxon>
        <taxon>Fungi</taxon>
        <taxon>Dikarya</taxon>
        <taxon>Basidiomycota</taxon>
        <taxon>Pucciniomycotina</taxon>
        <taxon>Pucciniomycetes</taxon>
        <taxon>Pucciniales</taxon>
        <taxon>Pucciniaceae</taxon>
        <taxon>Puccinia</taxon>
    </lineage>
</organism>
<name>A0A0L0UTG7_9BASI</name>
<keyword evidence="3" id="KW-1185">Reference proteome</keyword>
<dbReference type="PANTHER" id="PTHR33069">
    <property type="entry name" value="CHROMOSOME 7, WHOLE GENOME SHOTGUN SEQUENCE-RELATED"/>
    <property type="match status" value="1"/>
</dbReference>
<sequence>MVTTTSSDTNTSRNTSRSRLEQQQGDVVIEGFVTLISKYDIDDKRIDFRTMKEALTPERVEWNTEVLNRLQLNLLPLLEQQIASLSLSLDPARLLKDPLFIFDLILGIQAQLDQTLTQILSALDIICPEPTYHSSDRRDDLDYKAVKYFRICRLYPLIINDLIDDVHSLFENSWKLIQTLELTTDKQPLPTDNQIAVARKAIINDTSSCYKGIKTAIRWISGSEFSLALRDWPEGLRDIDPVLEKLLRLIKRTPLNGEHREAQDEPISEPVIEVAQTLLPIVKLCRLFLTQSTRWMSQKGLPIFSGMASDDLETLSFLAMVVQSDLQDFLPMLKEPARNDEAVTRYHFTRATNSLHERFNASIYLMDHYFVPMIPDTQDRHHCDTWLTTWWEEFGLAIDQLTNAFEALDGRSFD</sequence>
<feature type="region of interest" description="Disordered" evidence="1">
    <location>
        <begin position="1"/>
        <end position="21"/>
    </location>
</feature>
<dbReference type="PANTHER" id="PTHR33069:SF3">
    <property type="entry name" value="DYNEIN HEAVY CHAIN TAIL DOMAIN-CONTAINING PROTEIN"/>
    <property type="match status" value="1"/>
</dbReference>
<dbReference type="EMBL" id="AJIL01000261">
    <property type="protein sequence ID" value="KNE90362.1"/>
    <property type="molecule type" value="Genomic_DNA"/>
</dbReference>
<evidence type="ECO:0000313" key="2">
    <source>
        <dbReference type="EMBL" id="KNE90362.1"/>
    </source>
</evidence>
<comment type="caution">
    <text evidence="2">The sequence shown here is derived from an EMBL/GenBank/DDBJ whole genome shotgun (WGS) entry which is preliminary data.</text>
</comment>
<accession>A0A0L0UTG7</accession>
<dbReference type="AlphaFoldDB" id="A0A0L0UTG7"/>
<evidence type="ECO:0000313" key="3">
    <source>
        <dbReference type="Proteomes" id="UP000054564"/>
    </source>
</evidence>
<feature type="compositionally biased region" description="Low complexity" evidence="1">
    <location>
        <begin position="1"/>
        <end position="17"/>
    </location>
</feature>
<proteinExistence type="predicted"/>